<reference evidence="5" key="1">
    <citation type="journal article" date="2019" name="Int. J. Syst. Evol. Microbiol.">
        <title>The Global Catalogue of Microorganisms (GCM) 10K type strain sequencing project: providing services to taxonomists for standard genome sequencing and annotation.</title>
        <authorList>
            <consortium name="The Broad Institute Genomics Platform"/>
            <consortium name="The Broad Institute Genome Sequencing Center for Infectious Disease"/>
            <person name="Wu L."/>
            <person name="Ma J."/>
        </authorList>
    </citation>
    <scope>NUCLEOTIDE SEQUENCE [LARGE SCALE GENOMIC DNA]</scope>
    <source>
        <strain evidence="5">NBRC 110107</strain>
    </source>
</reference>
<dbReference type="InterPro" id="IPR006176">
    <property type="entry name" value="3-OHacyl-CoA_DH_NAD-bd"/>
</dbReference>
<dbReference type="Gene3D" id="3.40.50.720">
    <property type="entry name" value="NAD(P)-binding Rossmann-like Domain"/>
    <property type="match status" value="1"/>
</dbReference>
<dbReference type="SUPFAM" id="SSF51735">
    <property type="entry name" value="NAD(P)-binding Rossmann-fold domains"/>
    <property type="match status" value="1"/>
</dbReference>
<evidence type="ECO:0000313" key="5">
    <source>
        <dbReference type="Proteomes" id="UP001156921"/>
    </source>
</evidence>
<dbReference type="PANTHER" id="PTHR48075:SF9">
    <property type="entry name" value="3-HYDROXYBUTYRYL-COA DEHYDROGENASE"/>
    <property type="match status" value="1"/>
</dbReference>
<feature type="domain" description="3-hydroxyacyl-CoA dehydrogenase NAD binding" evidence="3">
    <location>
        <begin position="5"/>
        <end position="169"/>
    </location>
</feature>
<accession>A0ABQ6BGB2</accession>
<sequence>MTETLGIAGSGVIATGLAACAARTGGHVLWARSEDSADRARVVIAKVCERLGDSHVAANVQVTTDLAEMSHASFLVEAIAEDLALKSEILGRLGKLARTDAVITSTTSSLCIESLAAASGRPECFSGLHVFNPVPKMRLVEVAFPAKATTDTRRRVHELCIALDKEAVETPAVPGFVVNGLLFPFLFNAVEYLDRTGLAPETIDACMQLGAGHPMGPITLLDYIGLDVCVAIGDALGLEVPHRLRSLVVEGATGKKARRGLYPAAHYST</sequence>
<dbReference type="InterPro" id="IPR036291">
    <property type="entry name" value="NAD(P)-bd_dom_sf"/>
</dbReference>
<dbReference type="SUPFAM" id="SSF48179">
    <property type="entry name" value="6-phosphogluconate dehydrogenase C-terminal domain-like"/>
    <property type="match status" value="1"/>
</dbReference>
<evidence type="ECO:0000313" key="4">
    <source>
        <dbReference type="EMBL" id="GLS00182.1"/>
    </source>
</evidence>
<dbReference type="Gene3D" id="1.10.1040.10">
    <property type="entry name" value="N-(1-d-carboxylethyl)-l-norvaline Dehydrogenase, domain 2"/>
    <property type="match status" value="1"/>
</dbReference>
<evidence type="ECO:0008006" key="6">
    <source>
        <dbReference type="Google" id="ProtNLM"/>
    </source>
</evidence>
<gene>
    <name evidence="4" type="ORF">GCM10007859_01860</name>
</gene>
<organism evidence="4 5">
    <name type="scientific">Brevundimonas denitrificans</name>
    <dbReference type="NCBI Taxonomy" id="1443434"/>
    <lineage>
        <taxon>Bacteria</taxon>
        <taxon>Pseudomonadati</taxon>
        <taxon>Pseudomonadota</taxon>
        <taxon>Alphaproteobacteria</taxon>
        <taxon>Caulobacterales</taxon>
        <taxon>Caulobacteraceae</taxon>
        <taxon>Brevundimonas</taxon>
    </lineage>
</organism>
<dbReference type="EMBL" id="BSOY01000002">
    <property type="protein sequence ID" value="GLS00182.1"/>
    <property type="molecule type" value="Genomic_DNA"/>
</dbReference>
<feature type="domain" description="3-hydroxyacyl-CoA dehydrogenase C-terminal" evidence="2">
    <location>
        <begin position="175"/>
        <end position="262"/>
    </location>
</feature>
<name>A0ABQ6BGB2_9CAUL</name>
<dbReference type="InterPro" id="IPR006108">
    <property type="entry name" value="3HC_DH_C"/>
</dbReference>
<evidence type="ECO:0000256" key="1">
    <source>
        <dbReference type="ARBA" id="ARBA00023002"/>
    </source>
</evidence>
<keyword evidence="5" id="KW-1185">Reference proteome</keyword>
<dbReference type="PIRSF" id="PIRSF000105">
    <property type="entry name" value="HCDH"/>
    <property type="match status" value="1"/>
</dbReference>
<evidence type="ECO:0000259" key="2">
    <source>
        <dbReference type="Pfam" id="PF00725"/>
    </source>
</evidence>
<dbReference type="InterPro" id="IPR022694">
    <property type="entry name" value="3-OHacyl-CoA_DH"/>
</dbReference>
<proteinExistence type="predicted"/>
<dbReference type="RefSeq" id="WP_284220146.1">
    <property type="nucleotide sequence ID" value="NZ_BSOY01000002.1"/>
</dbReference>
<comment type="caution">
    <text evidence="4">The sequence shown here is derived from an EMBL/GenBank/DDBJ whole genome shotgun (WGS) entry which is preliminary data.</text>
</comment>
<evidence type="ECO:0000259" key="3">
    <source>
        <dbReference type="Pfam" id="PF02737"/>
    </source>
</evidence>
<protein>
    <recommendedName>
        <fullName evidence="6">3-hydroxybutyryl-CoA dehydrogenase</fullName>
    </recommendedName>
</protein>
<dbReference type="PANTHER" id="PTHR48075">
    <property type="entry name" value="3-HYDROXYACYL-COA DEHYDROGENASE FAMILY PROTEIN"/>
    <property type="match status" value="1"/>
</dbReference>
<dbReference type="InterPro" id="IPR008927">
    <property type="entry name" value="6-PGluconate_DH-like_C_sf"/>
</dbReference>
<dbReference type="Proteomes" id="UP001156921">
    <property type="component" value="Unassembled WGS sequence"/>
</dbReference>
<keyword evidence="1" id="KW-0560">Oxidoreductase</keyword>
<dbReference type="Pfam" id="PF02737">
    <property type="entry name" value="3HCDH_N"/>
    <property type="match status" value="1"/>
</dbReference>
<dbReference type="Pfam" id="PF00725">
    <property type="entry name" value="3HCDH"/>
    <property type="match status" value="1"/>
</dbReference>
<dbReference type="InterPro" id="IPR013328">
    <property type="entry name" value="6PGD_dom2"/>
</dbReference>